<dbReference type="Proteomes" id="UP000266673">
    <property type="component" value="Unassembled WGS sequence"/>
</dbReference>
<dbReference type="InterPro" id="IPR011010">
    <property type="entry name" value="DNA_brk_join_enz"/>
</dbReference>
<gene>
    <name evidence="2" type="ORF">C2G38_2041985</name>
</gene>
<dbReference type="Gene3D" id="1.10.443.10">
    <property type="entry name" value="Intergrase catalytic core"/>
    <property type="match status" value="1"/>
</dbReference>
<proteinExistence type="predicted"/>
<organism evidence="2 3">
    <name type="scientific">Gigaspora rosea</name>
    <dbReference type="NCBI Taxonomy" id="44941"/>
    <lineage>
        <taxon>Eukaryota</taxon>
        <taxon>Fungi</taxon>
        <taxon>Fungi incertae sedis</taxon>
        <taxon>Mucoromycota</taxon>
        <taxon>Glomeromycotina</taxon>
        <taxon>Glomeromycetes</taxon>
        <taxon>Diversisporales</taxon>
        <taxon>Gigasporaceae</taxon>
        <taxon>Gigaspora</taxon>
    </lineage>
</organism>
<evidence type="ECO:0000313" key="2">
    <source>
        <dbReference type="EMBL" id="RIB12242.1"/>
    </source>
</evidence>
<dbReference type="SUPFAM" id="SSF56349">
    <property type="entry name" value="DNA breaking-rejoining enzymes"/>
    <property type="match status" value="1"/>
</dbReference>
<dbReference type="AlphaFoldDB" id="A0A397UR05"/>
<dbReference type="STRING" id="44941.A0A397UR05"/>
<comment type="caution">
    <text evidence="2">The sequence shown here is derived from an EMBL/GenBank/DDBJ whole genome shotgun (WGS) entry which is preliminary data.</text>
</comment>
<dbReference type="EMBL" id="QKWP01001043">
    <property type="protein sequence ID" value="RIB12242.1"/>
    <property type="molecule type" value="Genomic_DNA"/>
</dbReference>
<dbReference type="OrthoDB" id="2438827at2759"/>
<dbReference type="GO" id="GO:0003677">
    <property type="term" value="F:DNA binding"/>
    <property type="evidence" value="ECO:0007669"/>
    <property type="project" value="InterPro"/>
</dbReference>
<evidence type="ECO:0000313" key="3">
    <source>
        <dbReference type="Proteomes" id="UP000266673"/>
    </source>
</evidence>
<dbReference type="InterPro" id="IPR013762">
    <property type="entry name" value="Integrase-like_cat_sf"/>
</dbReference>
<dbReference type="GO" id="GO:0006310">
    <property type="term" value="P:DNA recombination"/>
    <property type="evidence" value="ECO:0007669"/>
    <property type="project" value="UniProtKB-KW"/>
</dbReference>
<evidence type="ECO:0000256" key="1">
    <source>
        <dbReference type="ARBA" id="ARBA00023172"/>
    </source>
</evidence>
<reference evidence="2 3" key="1">
    <citation type="submission" date="2018-06" db="EMBL/GenBank/DDBJ databases">
        <title>Comparative genomics reveals the genomic features of Rhizophagus irregularis, R. cerebriforme, R. diaphanum and Gigaspora rosea, and their symbiotic lifestyle signature.</title>
        <authorList>
            <person name="Morin E."/>
            <person name="San Clemente H."/>
            <person name="Chen E.C.H."/>
            <person name="De La Providencia I."/>
            <person name="Hainaut M."/>
            <person name="Kuo A."/>
            <person name="Kohler A."/>
            <person name="Murat C."/>
            <person name="Tang N."/>
            <person name="Roy S."/>
            <person name="Loubradou J."/>
            <person name="Henrissat B."/>
            <person name="Grigoriev I.V."/>
            <person name="Corradi N."/>
            <person name="Roux C."/>
            <person name="Martin F.M."/>
        </authorList>
    </citation>
    <scope>NUCLEOTIDE SEQUENCE [LARGE SCALE GENOMIC DNA]</scope>
    <source>
        <strain evidence="2 3">DAOM 194757</strain>
    </source>
</reference>
<name>A0A397UR05_9GLOM</name>
<keyword evidence="3" id="KW-1185">Reference proteome</keyword>
<sequence length="121" mass="13858">MVLKLLERTQKWRNTTELQDHLFLTTAILHHPASVDTISRWIKNILTKADPTARAKDIRALSALLAQDAGADMNTLLALGNWSNHTVYQRFYQRGIKKILERNKTSSRILDQAKTYSNKAL</sequence>
<protein>
    <submittedName>
        <fullName evidence="2">Uncharacterized protein</fullName>
    </submittedName>
</protein>
<dbReference type="GO" id="GO:0015074">
    <property type="term" value="P:DNA integration"/>
    <property type="evidence" value="ECO:0007669"/>
    <property type="project" value="InterPro"/>
</dbReference>
<keyword evidence="1" id="KW-0233">DNA recombination</keyword>
<accession>A0A397UR05</accession>